<accession>A0A1F8F821</accession>
<gene>
    <name evidence="2" type="ORF">A3J46_02045</name>
</gene>
<protein>
    <recommendedName>
        <fullName evidence="4">DoxX family protein</fullName>
    </recommendedName>
</protein>
<keyword evidence="1" id="KW-0472">Membrane</keyword>
<dbReference type="AlphaFoldDB" id="A0A1F8F821"/>
<keyword evidence="1" id="KW-1133">Transmembrane helix</keyword>
<feature type="transmembrane region" description="Helical" evidence="1">
    <location>
        <begin position="91"/>
        <end position="111"/>
    </location>
</feature>
<feature type="transmembrane region" description="Helical" evidence="1">
    <location>
        <begin position="117"/>
        <end position="139"/>
    </location>
</feature>
<reference evidence="2 3" key="1">
    <citation type="journal article" date="2016" name="Nat. Commun.">
        <title>Thousands of microbial genomes shed light on interconnected biogeochemical processes in an aquifer system.</title>
        <authorList>
            <person name="Anantharaman K."/>
            <person name="Brown C.T."/>
            <person name="Hug L.A."/>
            <person name="Sharon I."/>
            <person name="Castelle C.J."/>
            <person name="Probst A.J."/>
            <person name="Thomas B.C."/>
            <person name="Singh A."/>
            <person name="Wilkins M.J."/>
            <person name="Karaoz U."/>
            <person name="Brodie E.L."/>
            <person name="Williams K.H."/>
            <person name="Hubbard S.S."/>
            <person name="Banfield J.F."/>
        </authorList>
    </citation>
    <scope>NUCLEOTIDE SEQUENCE [LARGE SCALE GENOMIC DNA]</scope>
</reference>
<name>A0A1F8F821_9BACT</name>
<proteinExistence type="predicted"/>
<comment type="caution">
    <text evidence="2">The sequence shown here is derived from an EMBL/GenBank/DDBJ whole genome shotgun (WGS) entry which is preliminary data.</text>
</comment>
<evidence type="ECO:0008006" key="4">
    <source>
        <dbReference type="Google" id="ProtNLM"/>
    </source>
</evidence>
<evidence type="ECO:0000313" key="2">
    <source>
        <dbReference type="EMBL" id="OGN09297.1"/>
    </source>
</evidence>
<dbReference type="Proteomes" id="UP000177167">
    <property type="component" value="Unassembled WGS sequence"/>
</dbReference>
<sequence>MDKFLSKITPEWALRAGLGAMYIYSGIDIVRHPTAWYWAVRPLFKWFPASMRASLSQPEIMNRYLLLQGIIEFILAFILLAWFLPKFWARWAAFITTLEFAAILLLVPIDAITFRDIGLLGGASALWIILSQSVFTIPTEKYETKSLKRVEHHLGKTPLTALGQADEPTVETFEEFMGTQSKELSE</sequence>
<dbReference type="EMBL" id="MGJP01000039">
    <property type="protein sequence ID" value="OGN09297.1"/>
    <property type="molecule type" value="Genomic_DNA"/>
</dbReference>
<evidence type="ECO:0000313" key="3">
    <source>
        <dbReference type="Proteomes" id="UP000177167"/>
    </source>
</evidence>
<keyword evidence="1" id="KW-0812">Transmembrane</keyword>
<feature type="transmembrane region" description="Helical" evidence="1">
    <location>
        <begin position="64"/>
        <end position="84"/>
    </location>
</feature>
<organism evidence="2 3">
    <name type="scientific">Candidatus Yanofskybacteria bacterium RIFCSPHIGHO2_02_FULL_41_11</name>
    <dbReference type="NCBI Taxonomy" id="1802675"/>
    <lineage>
        <taxon>Bacteria</taxon>
        <taxon>Candidatus Yanofskyibacteriota</taxon>
    </lineage>
</organism>
<evidence type="ECO:0000256" key="1">
    <source>
        <dbReference type="SAM" id="Phobius"/>
    </source>
</evidence>